<proteinExistence type="predicted"/>
<comment type="caution">
    <text evidence="1">The sequence shown here is derived from an EMBL/GenBank/DDBJ whole genome shotgun (WGS) entry which is preliminary data.</text>
</comment>
<protein>
    <submittedName>
        <fullName evidence="1">Uncharacterized protein</fullName>
    </submittedName>
</protein>
<sequence length="89" mass="10081">MKKEKKRIPACCWLFSSITHAALQDTPHHRAGNEYSGEWPAPFVTPHTPPDILHVTPPPSGTLNIPYVTTHFHWQPPTPVLTIPRHLHP</sequence>
<reference evidence="1" key="1">
    <citation type="submission" date="2023-10" db="EMBL/GenBank/DDBJ databases">
        <title>Genome assemblies of two species of porcelain crab, Petrolisthes cinctipes and Petrolisthes manimaculis (Anomura: Porcellanidae).</title>
        <authorList>
            <person name="Angst P."/>
        </authorList>
    </citation>
    <scope>NUCLEOTIDE SEQUENCE</scope>
    <source>
        <strain evidence="1">PB745_01</strain>
        <tissue evidence="1">Gill</tissue>
    </source>
</reference>
<keyword evidence="2" id="KW-1185">Reference proteome</keyword>
<dbReference type="EMBL" id="JAWQEG010005032">
    <property type="protein sequence ID" value="KAK3859399.1"/>
    <property type="molecule type" value="Genomic_DNA"/>
</dbReference>
<evidence type="ECO:0000313" key="1">
    <source>
        <dbReference type="EMBL" id="KAK3859399.1"/>
    </source>
</evidence>
<evidence type="ECO:0000313" key="2">
    <source>
        <dbReference type="Proteomes" id="UP001286313"/>
    </source>
</evidence>
<accession>A0AAE1EQ62</accession>
<dbReference type="AlphaFoldDB" id="A0AAE1EQ62"/>
<organism evidence="1 2">
    <name type="scientific">Petrolisthes cinctipes</name>
    <name type="common">Flat porcelain crab</name>
    <dbReference type="NCBI Taxonomy" id="88211"/>
    <lineage>
        <taxon>Eukaryota</taxon>
        <taxon>Metazoa</taxon>
        <taxon>Ecdysozoa</taxon>
        <taxon>Arthropoda</taxon>
        <taxon>Crustacea</taxon>
        <taxon>Multicrustacea</taxon>
        <taxon>Malacostraca</taxon>
        <taxon>Eumalacostraca</taxon>
        <taxon>Eucarida</taxon>
        <taxon>Decapoda</taxon>
        <taxon>Pleocyemata</taxon>
        <taxon>Anomura</taxon>
        <taxon>Galatheoidea</taxon>
        <taxon>Porcellanidae</taxon>
        <taxon>Petrolisthes</taxon>
    </lineage>
</organism>
<gene>
    <name evidence="1" type="ORF">Pcinc_034475</name>
</gene>
<dbReference type="Proteomes" id="UP001286313">
    <property type="component" value="Unassembled WGS sequence"/>
</dbReference>
<name>A0AAE1EQ62_PETCI</name>